<gene>
    <name evidence="2" type="ORF">B5F97_12845</name>
</gene>
<organism evidence="2 3">
    <name type="scientific">Bacteroides clarus</name>
    <dbReference type="NCBI Taxonomy" id="626929"/>
    <lineage>
        <taxon>Bacteria</taxon>
        <taxon>Pseudomonadati</taxon>
        <taxon>Bacteroidota</taxon>
        <taxon>Bacteroidia</taxon>
        <taxon>Bacteroidales</taxon>
        <taxon>Bacteroidaceae</taxon>
        <taxon>Bacteroides</taxon>
    </lineage>
</organism>
<feature type="signal peptide" evidence="1">
    <location>
        <begin position="1"/>
        <end position="19"/>
    </location>
</feature>
<dbReference type="RefSeq" id="WP_087426535.1">
    <property type="nucleotide sequence ID" value="NZ_NFII01000013.1"/>
</dbReference>
<reference evidence="3" key="1">
    <citation type="submission" date="2017-04" db="EMBL/GenBank/DDBJ databases">
        <title>Function of individual gut microbiota members based on whole genome sequencing of pure cultures obtained from chicken caecum.</title>
        <authorList>
            <person name="Medvecky M."/>
            <person name="Cejkova D."/>
            <person name="Polansky O."/>
            <person name="Karasova D."/>
            <person name="Kubasova T."/>
            <person name="Cizek A."/>
            <person name="Rychlik I."/>
        </authorList>
    </citation>
    <scope>NUCLEOTIDE SEQUENCE [LARGE SCALE GENOMIC DNA]</scope>
    <source>
        <strain evidence="3">An43</strain>
    </source>
</reference>
<keyword evidence="1" id="KW-0732">Signal</keyword>
<protein>
    <submittedName>
        <fullName evidence="2">Conjugal transfer protein TraH</fullName>
    </submittedName>
</protein>
<accession>A0A1Y3YXF1</accession>
<proteinExistence type="predicted"/>
<dbReference type="Pfam" id="PF12992">
    <property type="entry name" value="DUF3876"/>
    <property type="match status" value="1"/>
</dbReference>
<comment type="caution">
    <text evidence="2">The sequence shown here is derived from an EMBL/GenBank/DDBJ whole genome shotgun (WGS) entry which is preliminary data.</text>
</comment>
<evidence type="ECO:0000313" key="2">
    <source>
        <dbReference type="EMBL" id="OUO00158.1"/>
    </source>
</evidence>
<dbReference type="EMBL" id="NFII01000013">
    <property type="protein sequence ID" value="OUO00158.1"/>
    <property type="molecule type" value="Genomic_DNA"/>
</dbReference>
<name>A0A1Y3YXF1_9BACE</name>
<dbReference type="AlphaFoldDB" id="A0A1Y3YXF1"/>
<dbReference type="InterPro" id="IPR024452">
    <property type="entry name" value="DUF3876"/>
</dbReference>
<sequence length="118" mass="13391">MKRINKLFPLLLCACLSLANCTGSRDKQPEKICGEWVHVKGHPSFTLSETDGKYSVTRKSNIRGKVLETIYQVTERDGNLFIETGFAILLSYDKKRDRITLSPGGEYKRVTNPKNKAR</sequence>
<feature type="chain" id="PRO_5012169689" evidence="1">
    <location>
        <begin position="20"/>
        <end position="118"/>
    </location>
</feature>
<evidence type="ECO:0000313" key="3">
    <source>
        <dbReference type="Proteomes" id="UP000195386"/>
    </source>
</evidence>
<evidence type="ECO:0000256" key="1">
    <source>
        <dbReference type="SAM" id="SignalP"/>
    </source>
</evidence>
<dbReference type="Proteomes" id="UP000195386">
    <property type="component" value="Unassembled WGS sequence"/>
</dbReference>